<proteinExistence type="predicted"/>
<dbReference type="EMBL" id="CAADFR010000032">
    <property type="protein sequence ID" value="VFK39065.1"/>
    <property type="molecule type" value="Genomic_DNA"/>
</dbReference>
<protein>
    <submittedName>
        <fullName evidence="2">YD repeat-containing protein</fullName>
    </submittedName>
</protein>
<evidence type="ECO:0000313" key="2">
    <source>
        <dbReference type="EMBL" id="VFK39065.1"/>
    </source>
</evidence>
<name>A0A450YC39_9GAMM</name>
<organism evidence="2">
    <name type="scientific">Candidatus Kentrum sp. SD</name>
    <dbReference type="NCBI Taxonomy" id="2126332"/>
    <lineage>
        <taxon>Bacteria</taxon>
        <taxon>Pseudomonadati</taxon>
        <taxon>Pseudomonadota</taxon>
        <taxon>Gammaproteobacteria</taxon>
        <taxon>Candidatus Kentrum</taxon>
    </lineage>
</organism>
<evidence type="ECO:0000256" key="1">
    <source>
        <dbReference type="SAM" id="MobiDB-lite"/>
    </source>
</evidence>
<dbReference type="EMBL" id="CAADFU010000031">
    <property type="protein sequence ID" value="VFK43950.1"/>
    <property type="molecule type" value="Genomic_DNA"/>
</dbReference>
<feature type="region of interest" description="Disordered" evidence="1">
    <location>
        <begin position="111"/>
        <end position="134"/>
    </location>
</feature>
<sequence>MTGPESLVSSADTYHPDTHLLDTISKPELRPDHNNGQPVMATFNYVDALGHTETLNYDLYRRRTRIVVAAFGNYSYDDNGAMIELRLMPFTRARIFPESHIQIRDQIIEGSQHRDHHPAQQNPQHDGHGWLDQGLQARDGFPDIPIIEIAHILERRIQCAGVFSYSQHAQHQRREESGVFESGADAGPLGDFAGRASGRCLHGFISHQIPADPNAIEHGDAGGI</sequence>
<reference evidence="2" key="1">
    <citation type="submission" date="2019-02" db="EMBL/GenBank/DDBJ databases">
        <authorList>
            <person name="Gruber-Vodicka R. H."/>
            <person name="Seah K. B. B."/>
        </authorList>
    </citation>
    <scope>NUCLEOTIDE SEQUENCE</scope>
    <source>
        <strain evidence="3">BECK_S1320</strain>
        <strain evidence="2">BECK_S1321</strain>
    </source>
</reference>
<accession>A0A450YC39</accession>
<gene>
    <name evidence="3" type="ORF">BECKSD772E_GA0070983_103119</name>
    <name evidence="2" type="ORF">BECKSD772F_GA0070984_103219</name>
</gene>
<dbReference type="AlphaFoldDB" id="A0A450YC39"/>
<evidence type="ECO:0000313" key="3">
    <source>
        <dbReference type="EMBL" id="VFK43950.1"/>
    </source>
</evidence>